<reference evidence="6" key="1">
    <citation type="submission" date="2018-03" db="EMBL/GenBank/DDBJ databases">
        <authorList>
            <person name="Rodrigo-Torres L."/>
            <person name="Arahal R. D."/>
            <person name="Lucena T."/>
        </authorList>
    </citation>
    <scope>NUCLEOTIDE SEQUENCE [LARGE SCALE GENOMIC DNA]</scope>
    <source>
        <strain evidence="6">CECT 7615</strain>
    </source>
</reference>
<dbReference type="Pfam" id="PF17932">
    <property type="entry name" value="TetR_C_24"/>
    <property type="match status" value="1"/>
</dbReference>
<dbReference type="SUPFAM" id="SSF48498">
    <property type="entry name" value="Tetracyclin repressor-like, C-terminal domain"/>
    <property type="match status" value="1"/>
</dbReference>
<dbReference type="GO" id="GO:0003700">
    <property type="term" value="F:DNA-binding transcription factor activity"/>
    <property type="evidence" value="ECO:0007669"/>
    <property type="project" value="TreeGrafter"/>
</dbReference>
<feature type="DNA-binding region" description="H-T-H motif" evidence="2">
    <location>
        <begin position="157"/>
        <end position="176"/>
    </location>
</feature>
<keyword evidence="1 2" id="KW-0238">DNA-binding</keyword>
<proteinExistence type="predicted"/>
<dbReference type="Proteomes" id="UP000244898">
    <property type="component" value="Unassembled WGS sequence"/>
</dbReference>
<dbReference type="AlphaFoldDB" id="A0A2R8CA03"/>
<dbReference type="InterPro" id="IPR001647">
    <property type="entry name" value="HTH_TetR"/>
</dbReference>
<evidence type="ECO:0000256" key="1">
    <source>
        <dbReference type="ARBA" id="ARBA00023125"/>
    </source>
</evidence>
<dbReference type="EMBL" id="ONZG01000006">
    <property type="protein sequence ID" value="SPJ29274.1"/>
    <property type="molecule type" value="Genomic_DNA"/>
</dbReference>
<keyword evidence="6" id="KW-1185">Reference proteome</keyword>
<dbReference type="OrthoDB" id="7185252at2"/>
<sequence>MHSYSSAQMADFILKKQSDSAFSSLALEAARHELERDCDGELQLITSTVSALAPPSGESLVAKSTRLSAKGSDQQVCRVILSQLAEGSSKKRNVAEALCVFQVKEPEAQDQGADAEKAEKRANTGKDSLSSTAEMRRLQIFEGACKVIARHGFGNSTMREIAREAGLSVPLMYKYIKDKDDILYLIMTVNMQGMFTFFDNQEFNSGSPEENLIRAVDKYIDYIGDNRKYINLVYSETRSLSAENRMKVFDTERDFMRRWQAIIDDGVDKGFFRPVNTELLSNFIYFLCTVWALRHWSIGHFPVDEVKTALHEFVLTGLMKVEN</sequence>
<evidence type="ECO:0000313" key="5">
    <source>
        <dbReference type="EMBL" id="SPJ29274.1"/>
    </source>
</evidence>
<evidence type="ECO:0000259" key="4">
    <source>
        <dbReference type="PROSITE" id="PS50977"/>
    </source>
</evidence>
<feature type="region of interest" description="Disordered" evidence="3">
    <location>
        <begin position="110"/>
        <end position="129"/>
    </location>
</feature>
<dbReference type="GO" id="GO:0000976">
    <property type="term" value="F:transcription cis-regulatory region binding"/>
    <property type="evidence" value="ECO:0007669"/>
    <property type="project" value="TreeGrafter"/>
</dbReference>
<organism evidence="5 6">
    <name type="scientific">Falsiruegeria mediterranea M17</name>
    <dbReference type="NCBI Taxonomy" id="1200281"/>
    <lineage>
        <taxon>Bacteria</taxon>
        <taxon>Pseudomonadati</taxon>
        <taxon>Pseudomonadota</taxon>
        <taxon>Alphaproteobacteria</taxon>
        <taxon>Rhodobacterales</taxon>
        <taxon>Roseobacteraceae</taxon>
        <taxon>Falsiruegeria</taxon>
    </lineage>
</organism>
<dbReference type="SUPFAM" id="SSF46689">
    <property type="entry name" value="Homeodomain-like"/>
    <property type="match status" value="1"/>
</dbReference>
<accession>A0A2R8CA03</accession>
<protein>
    <submittedName>
        <fullName evidence="5">Fatty acid metabolism regulator protein</fullName>
    </submittedName>
</protein>
<name>A0A2R8CA03_9RHOB</name>
<dbReference type="Gene3D" id="1.10.10.60">
    <property type="entry name" value="Homeodomain-like"/>
    <property type="match status" value="1"/>
</dbReference>
<dbReference type="InterPro" id="IPR009057">
    <property type="entry name" value="Homeodomain-like_sf"/>
</dbReference>
<evidence type="ECO:0000256" key="3">
    <source>
        <dbReference type="SAM" id="MobiDB-lite"/>
    </source>
</evidence>
<dbReference type="Pfam" id="PF00440">
    <property type="entry name" value="TetR_N"/>
    <property type="match status" value="1"/>
</dbReference>
<dbReference type="PROSITE" id="PS50977">
    <property type="entry name" value="HTH_TETR_2"/>
    <property type="match status" value="1"/>
</dbReference>
<dbReference type="InterPro" id="IPR041490">
    <property type="entry name" value="KstR2_TetR_C"/>
</dbReference>
<dbReference type="InterPro" id="IPR036271">
    <property type="entry name" value="Tet_transcr_reg_TetR-rel_C_sf"/>
</dbReference>
<dbReference type="Gene3D" id="1.10.357.10">
    <property type="entry name" value="Tetracycline Repressor, domain 2"/>
    <property type="match status" value="1"/>
</dbReference>
<feature type="domain" description="HTH tetR-type" evidence="4">
    <location>
        <begin position="134"/>
        <end position="194"/>
    </location>
</feature>
<dbReference type="PANTHER" id="PTHR30055">
    <property type="entry name" value="HTH-TYPE TRANSCRIPTIONAL REGULATOR RUTR"/>
    <property type="match status" value="1"/>
</dbReference>
<feature type="compositionally biased region" description="Basic and acidic residues" evidence="3">
    <location>
        <begin position="114"/>
        <end position="124"/>
    </location>
</feature>
<dbReference type="InterPro" id="IPR050109">
    <property type="entry name" value="HTH-type_TetR-like_transc_reg"/>
</dbReference>
<evidence type="ECO:0000313" key="6">
    <source>
        <dbReference type="Proteomes" id="UP000244898"/>
    </source>
</evidence>
<gene>
    <name evidence="5" type="primary">fadR_1</name>
    <name evidence="5" type="ORF">TRM7615_02787</name>
</gene>
<dbReference type="PANTHER" id="PTHR30055:SF212">
    <property type="entry name" value="TETR-FAMILY FAMILY TRANSCRIPTIONAL REGULATOR"/>
    <property type="match status" value="1"/>
</dbReference>
<evidence type="ECO:0000256" key="2">
    <source>
        <dbReference type="PROSITE-ProRule" id="PRU00335"/>
    </source>
</evidence>